<comment type="caution">
    <text evidence="4">The sequence shown here is derived from an EMBL/GenBank/DDBJ whole genome shotgun (WGS) entry which is preliminary data.</text>
</comment>
<evidence type="ECO:0000259" key="3">
    <source>
        <dbReference type="Pfam" id="PF20684"/>
    </source>
</evidence>
<keyword evidence="2" id="KW-1133">Transmembrane helix</keyword>
<feature type="transmembrane region" description="Helical" evidence="2">
    <location>
        <begin position="117"/>
        <end position="137"/>
    </location>
</feature>
<feature type="compositionally biased region" description="Basic and acidic residues" evidence="1">
    <location>
        <begin position="350"/>
        <end position="367"/>
    </location>
</feature>
<dbReference type="InterPro" id="IPR049326">
    <property type="entry name" value="Rhodopsin_dom_fungi"/>
</dbReference>
<feature type="transmembrane region" description="Helical" evidence="2">
    <location>
        <begin position="188"/>
        <end position="212"/>
    </location>
</feature>
<sequence>MASSASASAVPTGRLYEPLAPPFRPTSDTNRGAYALLTAVILVTITGLICSVKLQMTMVTYRKFRTDDIALMASLVLTIGYTIAICLAVDSGLGRIAQDLSSSQVRLLSQRYYASNILLYLSLASSKISVALLVLAIKPSRWIVIALHGLIAVSATWGVGAVLTVALQCGPTRWVMGPMGDNTCIDQYSGLIGLRIIDIMTDLALSILPAAMVWDIQMPLPKRLVVAFMFGLRLVTPILTAVALASYRAFYSAPTAERPFVVVKPSIWTSVVINMSVITACLPSIKRWLTDWAAGVANAGIMEPYELQHSSGHAASRSGRTSGLRSFGQSQHRSHTTSAQGKTAQMDTGYGRRIEQERVVDDGDSKKGLTDGILQTVDYHVEYEHDWDEQRDAQTDGRRRT</sequence>
<gene>
    <name evidence="4" type="ORF">LTR77_005497</name>
</gene>
<feature type="transmembrane region" description="Helical" evidence="2">
    <location>
        <begin position="144"/>
        <end position="168"/>
    </location>
</feature>
<evidence type="ECO:0000256" key="2">
    <source>
        <dbReference type="SAM" id="Phobius"/>
    </source>
</evidence>
<feature type="transmembrane region" description="Helical" evidence="2">
    <location>
        <begin position="33"/>
        <end position="54"/>
    </location>
</feature>
<organism evidence="4 5">
    <name type="scientific">Saxophila tyrrhenica</name>
    <dbReference type="NCBI Taxonomy" id="1690608"/>
    <lineage>
        <taxon>Eukaryota</taxon>
        <taxon>Fungi</taxon>
        <taxon>Dikarya</taxon>
        <taxon>Ascomycota</taxon>
        <taxon>Pezizomycotina</taxon>
        <taxon>Dothideomycetes</taxon>
        <taxon>Dothideomycetidae</taxon>
        <taxon>Mycosphaerellales</taxon>
        <taxon>Extremaceae</taxon>
        <taxon>Saxophila</taxon>
    </lineage>
</organism>
<feature type="transmembrane region" description="Helical" evidence="2">
    <location>
        <begin position="75"/>
        <end position="97"/>
    </location>
</feature>
<feature type="domain" description="Rhodopsin" evidence="3">
    <location>
        <begin position="56"/>
        <end position="289"/>
    </location>
</feature>
<dbReference type="RefSeq" id="XP_064658867.1">
    <property type="nucleotide sequence ID" value="XM_064802742.1"/>
</dbReference>
<dbReference type="Pfam" id="PF20684">
    <property type="entry name" value="Fung_rhodopsin"/>
    <property type="match status" value="1"/>
</dbReference>
<evidence type="ECO:0000313" key="4">
    <source>
        <dbReference type="EMBL" id="KAK5169521.1"/>
    </source>
</evidence>
<feature type="transmembrane region" description="Helical" evidence="2">
    <location>
        <begin position="267"/>
        <end position="285"/>
    </location>
</feature>
<dbReference type="AlphaFoldDB" id="A0AAV9PAV6"/>
<dbReference type="GeneID" id="89926838"/>
<keyword evidence="2" id="KW-0812">Transmembrane</keyword>
<name>A0AAV9PAV6_9PEZI</name>
<feature type="region of interest" description="Disordered" evidence="1">
    <location>
        <begin position="310"/>
        <end position="367"/>
    </location>
</feature>
<reference evidence="4 5" key="1">
    <citation type="submission" date="2023-08" db="EMBL/GenBank/DDBJ databases">
        <title>Black Yeasts Isolated from many extreme environments.</title>
        <authorList>
            <person name="Coleine C."/>
            <person name="Stajich J.E."/>
            <person name="Selbmann L."/>
        </authorList>
    </citation>
    <scope>NUCLEOTIDE SEQUENCE [LARGE SCALE GENOMIC DNA]</scope>
    <source>
        <strain evidence="4 5">CCFEE 5935</strain>
    </source>
</reference>
<evidence type="ECO:0000313" key="5">
    <source>
        <dbReference type="Proteomes" id="UP001337655"/>
    </source>
</evidence>
<keyword evidence="2" id="KW-0472">Membrane</keyword>
<proteinExistence type="predicted"/>
<accession>A0AAV9PAV6</accession>
<evidence type="ECO:0000256" key="1">
    <source>
        <dbReference type="SAM" id="MobiDB-lite"/>
    </source>
</evidence>
<dbReference type="PANTHER" id="PTHR38794:SF3">
    <property type="entry name" value="INTEGRAL MEMBRANE PROTEIN"/>
    <property type="match status" value="1"/>
</dbReference>
<dbReference type="Proteomes" id="UP001337655">
    <property type="component" value="Unassembled WGS sequence"/>
</dbReference>
<keyword evidence="5" id="KW-1185">Reference proteome</keyword>
<protein>
    <recommendedName>
        <fullName evidence="3">Rhodopsin domain-containing protein</fullName>
    </recommendedName>
</protein>
<dbReference type="EMBL" id="JAVRRT010000008">
    <property type="protein sequence ID" value="KAK5169521.1"/>
    <property type="molecule type" value="Genomic_DNA"/>
</dbReference>
<feature type="compositionally biased region" description="Polar residues" evidence="1">
    <location>
        <begin position="310"/>
        <end position="346"/>
    </location>
</feature>
<dbReference type="PANTHER" id="PTHR38794">
    <property type="entry name" value="INTEGRAL MEMBRANE PROTEIN"/>
    <property type="match status" value="1"/>
</dbReference>
<feature type="transmembrane region" description="Helical" evidence="2">
    <location>
        <begin position="224"/>
        <end position="247"/>
    </location>
</feature>